<dbReference type="InterPro" id="IPR000357">
    <property type="entry name" value="HEAT"/>
</dbReference>
<sequence length="862" mass="94379">MLDLQSSAGDLDIGVNDLEEDVVKVEEIKVEDTVAANEIADKLQGLTARERLRLKRLAKGKRSAALKVKSSKSKTDANAAVGASTGGNVGTDLIEAAEPVVEVNPNEWPFENLCDELRHDLFDAEWEVRHGAGSALRDVIKTHGSGGGKVKGALPNQNAENHNRWLEDIAIRLLCIFALDKFSDFGSDQAVAPVRETCAQSLGALLPYMDAALVARVLSELLHLLEQDKWEVRHGGLLGVKYILAVRSDLAEQLLPTVLPAILGGLIDDDDDVRAVAAEAARPIVDVICAHEASKVSELLSILWDTLSDLDDLTASTSSVLSLLAELLSHKDVMLINERDPDALTSLVPKLFPFFRHSTTAVRKATLRCLSMVIGNVTPLSELEPGRAPPTRQWLEPILPLMVKHLFQNMLLEEKPAITELNNEVWTTVLALIPTDNIKSVTQGHLQPWLTLLVTPMGGNFNEAYLVLPPKARVDRKMKGKDKKRATDSVAAVDVSRGPRMPLDPCEATRLRLCGCRALAEVALKWPGDESAALIQALQQMIDSNSNVQRIVAATIISDWMGLWTHRGSSAKTQSNHPAAHGLHQDRTRPIITRKETRSMRTPSRKGSFDNSLFFPGNSNPSHSSAKAIAALFDIVRTRTPCPIPKITKNLCASACADVKVVPVVGTPSAAEINKDDPEDSDHRFHSIYTLQLKTYEANSTAGPGRKSKQPMAEVVDDDVKLLRAQANGGRLALQQITKYSGPNLFTTLPNFWPQLTDNIVTGLQQGYKDQPMDDGSIQPLVNGLYATKMVIPALDPVYHPQVLDLLPYLINGLGHPYKAVRYMCATAVAAICQTVGLDALIIDIHRLPHYIIYKRLRSYAQ</sequence>
<keyword evidence="3" id="KW-0238">DNA-binding</keyword>
<dbReference type="Pfam" id="PF02985">
    <property type="entry name" value="HEAT"/>
    <property type="match status" value="1"/>
</dbReference>
<dbReference type="InterPro" id="IPR016024">
    <property type="entry name" value="ARM-type_fold"/>
</dbReference>
<proteinExistence type="predicted"/>
<dbReference type="GO" id="GO:0016887">
    <property type="term" value="F:ATP hydrolysis activity"/>
    <property type="evidence" value="ECO:0007669"/>
    <property type="project" value="InterPro"/>
</dbReference>
<keyword evidence="1" id="KW-0677">Repeat</keyword>
<dbReference type="EMBL" id="KQ242179">
    <property type="protein sequence ID" value="KNC80239.1"/>
    <property type="molecule type" value="Genomic_DNA"/>
</dbReference>
<dbReference type="InterPro" id="IPR011989">
    <property type="entry name" value="ARM-like"/>
</dbReference>
<keyword evidence="2" id="KW-0347">Helicase</keyword>
<dbReference type="Gene3D" id="1.25.10.10">
    <property type="entry name" value="Leucine-rich Repeat Variant"/>
    <property type="match status" value="1"/>
</dbReference>
<evidence type="ECO:0000313" key="6">
    <source>
        <dbReference type="EMBL" id="KNC80239.1"/>
    </source>
</evidence>
<dbReference type="SUPFAM" id="SSF48371">
    <property type="entry name" value="ARM repeat"/>
    <property type="match status" value="1"/>
</dbReference>
<evidence type="ECO:0000313" key="7">
    <source>
        <dbReference type="Proteomes" id="UP000054560"/>
    </source>
</evidence>
<gene>
    <name evidence="6" type="ORF">SARC_07403</name>
</gene>
<keyword evidence="2" id="KW-0547">Nucleotide-binding</keyword>
<dbReference type="PANTHER" id="PTHR36498">
    <property type="entry name" value="TATA-BINDING PROTEIN-ASSOCIATED FACTOR 172"/>
    <property type="match status" value="1"/>
</dbReference>
<dbReference type="STRING" id="667725.A0A0L0FU97"/>
<feature type="repeat" description="HEAT" evidence="4">
    <location>
        <begin position="258"/>
        <end position="295"/>
    </location>
</feature>
<keyword evidence="2" id="KW-0067">ATP-binding</keyword>
<dbReference type="GeneID" id="25907907"/>
<evidence type="ECO:0000256" key="4">
    <source>
        <dbReference type="PROSITE-ProRule" id="PRU00103"/>
    </source>
</evidence>
<evidence type="ECO:0000259" key="5">
    <source>
        <dbReference type="Pfam" id="PF12054"/>
    </source>
</evidence>
<feature type="domain" description="Mot1 central" evidence="5">
    <location>
        <begin position="624"/>
        <end position="753"/>
    </location>
</feature>
<keyword evidence="2" id="KW-0378">Hydrolase</keyword>
<organism evidence="6 7">
    <name type="scientific">Sphaeroforma arctica JP610</name>
    <dbReference type="NCBI Taxonomy" id="667725"/>
    <lineage>
        <taxon>Eukaryota</taxon>
        <taxon>Ichthyosporea</taxon>
        <taxon>Ichthyophonida</taxon>
        <taxon>Sphaeroforma</taxon>
    </lineage>
</organism>
<dbReference type="InterPro" id="IPR021133">
    <property type="entry name" value="HEAT_type_2"/>
</dbReference>
<evidence type="ECO:0000256" key="2">
    <source>
        <dbReference type="ARBA" id="ARBA00022806"/>
    </source>
</evidence>
<dbReference type="AlphaFoldDB" id="A0A0L0FU97"/>
<dbReference type="GO" id="GO:0017025">
    <property type="term" value="F:TBP-class protein binding"/>
    <property type="evidence" value="ECO:0007669"/>
    <property type="project" value="InterPro"/>
</dbReference>
<dbReference type="eggNOG" id="KOG0392">
    <property type="taxonomic scope" value="Eukaryota"/>
</dbReference>
<dbReference type="InterPro" id="IPR044972">
    <property type="entry name" value="Mot1"/>
</dbReference>
<dbReference type="GO" id="GO:0004386">
    <property type="term" value="F:helicase activity"/>
    <property type="evidence" value="ECO:0007669"/>
    <property type="project" value="UniProtKB-KW"/>
</dbReference>
<protein>
    <recommendedName>
        <fullName evidence="5">Mot1 central domain-containing protein</fullName>
    </recommendedName>
</protein>
<accession>A0A0L0FU97</accession>
<dbReference type="PROSITE" id="PS50077">
    <property type="entry name" value="HEAT_REPEAT"/>
    <property type="match status" value="1"/>
</dbReference>
<reference evidence="6 7" key="1">
    <citation type="submission" date="2011-02" db="EMBL/GenBank/DDBJ databases">
        <title>The Genome Sequence of Sphaeroforma arctica JP610.</title>
        <authorList>
            <consortium name="The Broad Institute Genome Sequencing Platform"/>
            <person name="Russ C."/>
            <person name="Cuomo C."/>
            <person name="Young S.K."/>
            <person name="Zeng Q."/>
            <person name="Gargeya S."/>
            <person name="Alvarado L."/>
            <person name="Berlin A."/>
            <person name="Chapman S.B."/>
            <person name="Chen Z."/>
            <person name="Freedman E."/>
            <person name="Gellesch M."/>
            <person name="Goldberg J."/>
            <person name="Griggs A."/>
            <person name="Gujja S."/>
            <person name="Heilman E."/>
            <person name="Heiman D."/>
            <person name="Howarth C."/>
            <person name="Mehta T."/>
            <person name="Neiman D."/>
            <person name="Pearson M."/>
            <person name="Roberts A."/>
            <person name="Saif S."/>
            <person name="Shea T."/>
            <person name="Shenoy N."/>
            <person name="Sisk P."/>
            <person name="Stolte C."/>
            <person name="Sykes S."/>
            <person name="White J."/>
            <person name="Yandava C."/>
            <person name="Burger G."/>
            <person name="Gray M.W."/>
            <person name="Holland P.W.H."/>
            <person name="King N."/>
            <person name="Lang F.B.F."/>
            <person name="Roger A.J."/>
            <person name="Ruiz-Trillo I."/>
            <person name="Haas B."/>
            <person name="Nusbaum C."/>
            <person name="Birren B."/>
        </authorList>
    </citation>
    <scope>NUCLEOTIDE SEQUENCE [LARGE SCALE GENOMIC DNA]</scope>
    <source>
        <strain evidence="6 7">JP610</strain>
    </source>
</reference>
<dbReference type="Pfam" id="PF12054">
    <property type="entry name" value="DUF3535"/>
    <property type="match status" value="2"/>
</dbReference>
<dbReference type="InterPro" id="IPR022707">
    <property type="entry name" value="Mot1_central_dom"/>
</dbReference>
<dbReference type="Proteomes" id="UP000054560">
    <property type="component" value="Unassembled WGS sequence"/>
</dbReference>
<keyword evidence="7" id="KW-1185">Reference proteome</keyword>
<name>A0A0L0FU97_9EUKA</name>
<dbReference type="RefSeq" id="XP_014154141.1">
    <property type="nucleotide sequence ID" value="XM_014298666.1"/>
</dbReference>
<evidence type="ECO:0000256" key="1">
    <source>
        <dbReference type="ARBA" id="ARBA00022737"/>
    </source>
</evidence>
<dbReference type="GO" id="GO:0003677">
    <property type="term" value="F:DNA binding"/>
    <property type="evidence" value="ECO:0007669"/>
    <property type="project" value="UniProtKB-KW"/>
</dbReference>
<dbReference type="PANTHER" id="PTHR36498:SF1">
    <property type="entry name" value="TATA-BINDING PROTEIN-ASSOCIATED FACTOR 172"/>
    <property type="match status" value="1"/>
</dbReference>
<evidence type="ECO:0000256" key="3">
    <source>
        <dbReference type="ARBA" id="ARBA00023125"/>
    </source>
</evidence>
<feature type="domain" description="Mot1 central" evidence="5">
    <location>
        <begin position="425"/>
        <end position="572"/>
    </location>
</feature>
<dbReference type="OrthoDB" id="10252227at2759"/>